<evidence type="ECO:0000313" key="4">
    <source>
        <dbReference type="EMBL" id="CAH2089645.1"/>
    </source>
</evidence>
<dbReference type="Gene3D" id="3.40.50.300">
    <property type="entry name" value="P-loop containing nucleotide triphosphate hydrolases"/>
    <property type="match status" value="1"/>
</dbReference>
<keyword evidence="5" id="KW-1185">Reference proteome</keyword>
<dbReference type="PANTHER" id="PTHR48103">
    <property type="entry name" value="MIDASIN-RELATED"/>
    <property type="match status" value="1"/>
</dbReference>
<name>A0AAU9TYT0_EUPED</name>
<dbReference type="InterPro" id="IPR011704">
    <property type="entry name" value="ATPase_dyneun-rel_AAA"/>
</dbReference>
<dbReference type="SUPFAM" id="SSF52540">
    <property type="entry name" value="P-loop containing nucleoside triphosphate hydrolases"/>
    <property type="match status" value="1"/>
</dbReference>
<dbReference type="GO" id="GO:0000027">
    <property type="term" value="P:ribosomal large subunit assembly"/>
    <property type="evidence" value="ECO:0007669"/>
    <property type="project" value="TreeGrafter"/>
</dbReference>
<feature type="domain" description="ATPase dynein-related AAA" evidence="3">
    <location>
        <begin position="301"/>
        <end position="364"/>
    </location>
</feature>
<dbReference type="GO" id="GO:0000055">
    <property type="term" value="P:ribosomal large subunit export from nucleus"/>
    <property type="evidence" value="ECO:0007669"/>
    <property type="project" value="TreeGrafter"/>
</dbReference>
<dbReference type="GO" id="GO:0005634">
    <property type="term" value="C:nucleus"/>
    <property type="evidence" value="ECO:0007669"/>
    <property type="project" value="TreeGrafter"/>
</dbReference>
<protein>
    <recommendedName>
        <fullName evidence="3">ATPase dynein-related AAA domain-containing protein</fullName>
    </recommendedName>
</protein>
<reference evidence="4" key="1">
    <citation type="submission" date="2022-03" db="EMBL/GenBank/DDBJ databases">
        <authorList>
            <person name="Tunstrom K."/>
        </authorList>
    </citation>
    <scope>NUCLEOTIDE SEQUENCE</scope>
</reference>
<evidence type="ECO:0000259" key="3">
    <source>
        <dbReference type="Pfam" id="PF07728"/>
    </source>
</evidence>
<keyword evidence="2" id="KW-0067">ATP-binding</keyword>
<dbReference type="Proteomes" id="UP001153954">
    <property type="component" value="Unassembled WGS sequence"/>
</dbReference>
<dbReference type="GO" id="GO:0030687">
    <property type="term" value="C:preribosome, large subunit precursor"/>
    <property type="evidence" value="ECO:0007669"/>
    <property type="project" value="TreeGrafter"/>
</dbReference>
<evidence type="ECO:0000256" key="1">
    <source>
        <dbReference type="ARBA" id="ARBA00022741"/>
    </source>
</evidence>
<proteinExistence type="predicted"/>
<dbReference type="PANTHER" id="PTHR48103:SF2">
    <property type="entry name" value="MIDASIN"/>
    <property type="match status" value="1"/>
</dbReference>
<comment type="caution">
    <text evidence="4">The sequence shown here is derived from an EMBL/GenBank/DDBJ whole genome shotgun (WGS) entry which is preliminary data.</text>
</comment>
<dbReference type="Pfam" id="PF07728">
    <property type="entry name" value="AAA_5"/>
    <property type="match status" value="1"/>
</dbReference>
<sequence length="375" mass="42683">MCEKILTSLKNIELEAKNSDLKKTCQHVVELIKKDITKIDVVIDELSEFILNFEDAHLFKKYLSNILLALVTRRIQLKPVFSNPIYDQCTDLEKTHHLEFSITLALLSDHPDILQYALKYFELNAVPPYEVFIHHEDSYNVAPKKRRLLDYRQKITDYHIVSCCYTLLSKLPNELSTKWDWTKFVINFSNHDNAEIRWMVKECMVIITNMTEAQSKILAKNLTLGEQDVIKNVPLVKEAYIIDDNVNELNVDSSNVVNIDGILLPIYDKNYVQSGHLVPVKSTVNNLRSLALAVASGKGLSLMGPVGSGKTCLVEHLAAITGRKGVAFKKVQLGDQTDSRMLLGSHQCTDVPGEFVWSPGVLTEVNTEYYKYIYF</sequence>
<keyword evidence="1" id="KW-0547">Nucleotide-binding</keyword>
<dbReference type="GO" id="GO:0016887">
    <property type="term" value="F:ATP hydrolysis activity"/>
    <property type="evidence" value="ECO:0007669"/>
    <property type="project" value="InterPro"/>
</dbReference>
<dbReference type="AlphaFoldDB" id="A0AAU9TYT0"/>
<accession>A0AAU9TYT0</accession>
<evidence type="ECO:0000256" key="2">
    <source>
        <dbReference type="ARBA" id="ARBA00022840"/>
    </source>
</evidence>
<dbReference type="EMBL" id="CAKOGL010000008">
    <property type="protein sequence ID" value="CAH2089645.1"/>
    <property type="molecule type" value="Genomic_DNA"/>
</dbReference>
<organism evidence="4 5">
    <name type="scientific">Euphydryas editha</name>
    <name type="common">Edith's checkerspot</name>
    <dbReference type="NCBI Taxonomy" id="104508"/>
    <lineage>
        <taxon>Eukaryota</taxon>
        <taxon>Metazoa</taxon>
        <taxon>Ecdysozoa</taxon>
        <taxon>Arthropoda</taxon>
        <taxon>Hexapoda</taxon>
        <taxon>Insecta</taxon>
        <taxon>Pterygota</taxon>
        <taxon>Neoptera</taxon>
        <taxon>Endopterygota</taxon>
        <taxon>Lepidoptera</taxon>
        <taxon>Glossata</taxon>
        <taxon>Ditrysia</taxon>
        <taxon>Papilionoidea</taxon>
        <taxon>Nymphalidae</taxon>
        <taxon>Nymphalinae</taxon>
        <taxon>Euphydryas</taxon>
    </lineage>
</organism>
<evidence type="ECO:0000313" key="5">
    <source>
        <dbReference type="Proteomes" id="UP001153954"/>
    </source>
</evidence>
<gene>
    <name evidence="4" type="ORF">EEDITHA_LOCUS5678</name>
</gene>
<dbReference type="InterPro" id="IPR027417">
    <property type="entry name" value="P-loop_NTPase"/>
</dbReference>
<dbReference type="GO" id="GO:0005524">
    <property type="term" value="F:ATP binding"/>
    <property type="evidence" value="ECO:0007669"/>
    <property type="project" value="UniProtKB-KW"/>
</dbReference>